<feature type="non-terminal residue" evidence="8">
    <location>
        <position position="1"/>
    </location>
</feature>
<evidence type="ECO:0000259" key="6">
    <source>
        <dbReference type="PROSITE" id="PS50110"/>
    </source>
</evidence>
<keyword evidence="2" id="KW-0902">Two-component regulatory system</keyword>
<dbReference type="InterPro" id="IPR036388">
    <property type="entry name" value="WH-like_DNA-bd_sf"/>
</dbReference>
<evidence type="ECO:0000259" key="7">
    <source>
        <dbReference type="PROSITE" id="PS51755"/>
    </source>
</evidence>
<sequence length="183" mass="20514">PHLLLLDLMLPGIDGLEVCKALKNDPDLKDVPVIMLTAKGEDADIVSGLELGADDYITKPFNSSVLLARIKAMLRRQSEKETGDTDVIKIFNIVIHPGRHTVTVDEKPVQLTYSEFKLLQFLARHPGWVYSRYQIVDALRGSDYPVTERAIDVQVVGLRKKLGAAGKYIETVRAVGYRFRQPE</sequence>
<feature type="modified residue" description="4-aspartylphosphate" evidence="4">
    <location>
        <position position="7"/>
    </location>
</feature>
<dbReference type="InterPro" id="IPR016032">
    <property type="entry name" value="Sig_transdc_resp-reg_C-effctor"/>
</dbReference>
<dbReference type="Proteomes" id="UP000885771">
    <property type="component" value="Unassembled WGS sequence"/>
</dbReference>
<dbReference type="Gene3D" id="1.10.10.10">
    <property type="entry name" value="Winged helix-like DNA-binding domain superfamily/Winged helix DNA-binding domain"/>
    <property type="match status" value="1"/>
</dbReference>
<dbReference type="SUPFAM" id="SSF52172">
    <property type="entry name" value="CheY-like"/>
    <property type="match status" value="1"/>
</dbReference>
<evidence type="ECO:0000313" key="8">
    <source>
        <dbReference type="EMBL" id="HHM01899.1"/>
    </source>
</evidence>
<dbReference type="InterPro" id="IPR039420">
    <property type="entry name" value="WalR-like"/>
</dbReference>
<dbReference type="SMART" id="SM00862">
    <property type="entry name" value="Trans_reg_C"/>
    <property type="match status" value="1"/>
</dbReference>
<evidence type="ECO:0000256" key="4">
    <source>
        <dbReference type="PROSITE-ProRule" id="PRU00169"/>
    </source>
</evidence>
<feature type="domain" description="OmpR/PhoB-type" evidence="7">
    <location>
        <begin position="85"/>
        <end position="181"/>
    </location>
</feature>
<dbReference type="PROSITE" id="PS51755">
    <property type="entry name" value="OMPR_PHOB"/>
    <property type="match status" value="1"/>
</dbReference>
<dbReference type="Pfam" id="PF00072">
    <property type="entry name" value="Response_reg"/>
    <property type="match status" value="1"/>
</dbReference>
<dbReference type="Pfam" id="PF00486">
    <property type="entry name" value="Trans_reg_C"/>
    <property type="match status" value="1"/>
</dbReference>
<dbReference type="CDD" id="cd00383">
    <property type="entry name" value="trans_reg_C"/>
    <property type="match status" value="1"/>
</dbReference>
<organism evidence="8">
    <name type="scientific">Caldithrix abyssi</name>
    <dbReference type="NCBI Taxonomy" id="187145"/>
    <lineage>
        <taxon>Bacteria</taxon>
        <taxon>Pseudomonadati</taxon>
        <taxon>Calditrichota</taxon>
        <taxon>Calditrichia</taxon>
        <taxon>Calditrichales</taxon>
        <taxon>Calditrichaceae</taxon>
        <taxon>Caldithrix</taxon>
    </lineage>
</organism>
<dbReference type="AlphaFoldDB" id="A0A7V5VEY1"/>
<protein>
    <submittedName>
        <fullName evidence="8">Response regulator transcription factor</fullName>
    </submittedName>
</protein>
<dbReference type="GO" id="GO:0000976">
    <property type="term" value="F:transcription cis-regulatory region binding"/>
    <property type="evidence" value="ECO:0007669"/>
    <property type="project" value="TreeGrafter"/>
</dbReference>
<comment type="caution">
    <text evidence="8">The sequence shown here is derived from an EMBL/GenBank/DDBJ whole genome shotgun (WGS) entry which is preliminary data.</text>
</comment>
<dbReference type="PANTHER" id="PTHR48111">
    <property type="entry name" value="REGULATOR OF RPOS"/>
    <property type="match status" value="1"/>
</dbReference>
<dbReference type="GO" id="GO:0000156">
    <property type="term" value="F:phosphorelay response regulator activity"/>
    <property type="evidence" value="ECO:0007669"/>
    <property type="project" value="TreeGrafter"/>
</dbReference>
<accession>A0A7V5VEY1</accession>
<dbReference type="PROSITE" id="PS50110">
    <property type="entry name" value="RESPONSE_REGULATORY"/>
    <property type="match status" value="1"/>
</dbReference>
<dbReference type="Gene3D" id="6.10.250.690">
    <property type="match status" value="1"/>
</dbReference>
<evidence type="ECO:0000256" key="5">
    <source>
        <dbReference type="PROSITE-ProRule" id="PRU01091"/>
    </source>
</evidence>
<keyword evidence="3 5" id="KW-0238">DNA-binding</keyword>
<dbReference type="InterPro" id="IPR001789">
    <property type="entry name" value="Sig_transdc_resp-reg_receiver"/>
</dbReference>
<dbReference type="SMART" id="SM00448">
    <property type="entry name" value="REC"/>
    <property type="match status" value="1"/>
</dbReference>
<feature type="DNA-binding region" description="OmpR/PhoB-type" evidence="5">
    <location>
        <begin position="85"/>
        <end position="181"/>
    </location>
</feature>
<dbReference type="EMBL" id="DRLI01000104">
    <property type="protein sequence ID" value="HHM01899.1"/>
    <property type="molecule type" value="Genomic_DNA"/>
</dbReference>
<evidence type="ECO:0000256" key="3">
    <source>
        <dbReference type="ARBA" id="ARBA00023125"/>
    </source>
</evidence>
<dbReference type="InterPro" id="IPR011006">
    <property type="entry name" value="CheY-like_superfamily"/>
</dbReference>
<evidence type="ECO:0000256" key="2">
    <source>
        <dbReference type="ARBA" id="ARBA00023012"/>
    </source>
</evidence>
<dbReference type="GO" id="GO:0006355">
    <property type="term" value="P:regulation of DNA-templated transcription"/>
    <property type="evidence" value="ECO:0007669"/>
    <property type="project" value="InterPro"/>
</dbReference>
<evidence type="ECO:0000256" key="1">
    <source>
        <dbReference type="ARBA" id="ARBA00022553"/>
    </source>
</evidence>
<proteinExistence type="predicted"/>
<feature type="domain" description="Response regulatory" evidence="6">
    <location>
        <begin position="1"/>
        <end position="74"/>
    </location>
</feature>
<keyword evidence="1 4" id="KW-0597">Phosphoprotein</keyword>
<dbReference type="Gene3D" id="3.40.50.2300">
    <property type="match status" value="1"/>
</dbReference>
<gene>
    <name evidence="8" type="ORF">ENJ15_02730</name>
</gene>
<dbReference type="GO" id="GO:0005829">
    <property type="term" value="C:cytosol"/>
    <property type="evidence" value="ECO:0007669"/>
    <property type="project" value="TreeGrafter"/>
</dbReference>
<dbReference type="PANTHER" id="PTHR48111:SF40">
    <property type="entry name" value="PHOSPHATE REGULON TRANSCRIPTIONAL REGULATORY PROTEIN PHOB"/>
    <property type="match status" value="1"/>
</dbReference>
<name>A0A7V5VEY1_CALAY</name>
<dbReference type="GO" id="GO:0032993">
    <property type="term" value="C:protein-DNA complex"/>
    <property type="evidence" value="ECO:0007669"/>
    <property type="project" value="TreeGrafter"/>
</dbReference>
<dbReference type="SUPFAM" id="SSF46894">
    <property type="entry name" value="C-terminal effector domain of the bipartite response regulators"/>
    <property type="match status" value="1"/>
</dbReference>
<dbReference type="InterPro" id="IPR001867">
    <property type="entry name" value="OmpR/PhoB-type_DNA-bd"/>
</dbReference>
<reference evidence="8" key="1">
    <citation type="journal article" date="2020" name="mSystems">
        <title>Genome- and Community-Level Interaction Insights into Carbon Utilization and Element Cycling Functions of Hydrothermarchaeota in Hydrothermal Sediment.</title>
        <authorList>
            <person name="Zhou Z."/>
            <person name="Liu Y."/>
            <person name="Xu W."/>
            <person name="Pan J."/>
            <person name="Luo Z.H."/>
            <person name="Li M."/>
        </authorList>
    </citation>
    <scope>NUCLEOTIDE SEQUENCE [LARGE SCALE GENOMIC DNA]</scope>
    <source>
        <strain evidence="8">HyVt-460</strain>
    </source>
</reference>